<comment type="similarity">
    <text evidence="2 12">Belongs to the amiloride-sensitive sodium channel (TC 1.A.6) family.</text>
</comment>
<evidence type="ECO:0000256" key="6">
    <source>
        <dbReference type="ARBA" id="ARBA00022989"/>
    </source>
</evidence>
<reference evidence="15" key="1">
    <citation type="submission" date="2025-08" db="UniProtKB">
        <authorList>
            <consortium name="RefSeq"/>
        </authorList>
    </citation>
    <scope>IDENTIFICATION</scope>
</reference>
<organism evidence="14 15">
    <name type="scientific">Priapulus caudatus</name>
    <name type="common">Priapulid worm</name>
    <dbReference type="NCBI Taxonomy" id="37621"/>
    <lineage>
        <taxon>Eukaryota</taxon>
        <taxon>Metazoa</taxon>
        <taxon>Ecdysozoa</taxon>
        <taxon>Scalidophora</taxon>
        <taxon>Priapulida</taxon>
        <taxon>Priapulimorpha</taxon>
        <taxon>Priapulimorphida</taxon>
        <taxon>Priapulidae</taxon>
        <taxon>Priapulus</taxon>
    </lineage>
</organism>
<keyword evidence="14" id="KW-1185">Reference proteome</keyword>
<evidence type="ECO:0000313" key="15">
    <source>
        <dbReference type="RefSeq" id="XP_014669620.1"/>
    </source>
</evidence>
<evidence type="ECO:0000256" key="3">
    <source>
        <dbReference type="ARBA" id="ARBA00022448"/>
    </source>
</evidence>
<proteinExistence type="inferred from homology"/>
<keyword evidence="3 12" id="KW-0813">Transport</keyword>
<keyword evidence="7" id="KW-0915">Sodium</keyword>
<feature type="compositionally biased region" description="Acidic residues" evidence="13">
    <location>
        <begin position="16"/>
        <end position="25"/>
    </location>
</feature>
<evidence type="ECO:0000256" key="10">
    <source>
        <dbReference type="ARBA" id="ARBA00023201"/>
    </source>
</evidence>
<evidence type="ECO:0000256" key="7">
    <source>
        <dbReference type="ARBA" id="ARBA00023053"/>
    </source>
</evidence>
<dbReference type="PANTHER" id="PTHR11690:SF248">
    <property type="entry name" value="PICKPOCKET 17, ISOFORM A"/>
    <property type="match status" value="1"/>
</dbReference>
<evidence type="ECO:0000256" key="1">
    <source>
        <dbReference type="ARBA" id="ARBA00004141"/>
    </source>
</evidence>
<keyword evidence="9" id="KW-0472">Membrane</keyword>
<name>A0ABM1EBP9_PRICU</name>
<evidence type="ECO:0000313" key="14">
    <source>
        <dbReference type="Proteomes" id="UP000695022"/>
    </source>
</evidence>
<evidence type="ECO:0000256" key="13">
    <source>
        <dbReference type="SAM" id="MobiDB-lite"/>
    </source>
</evidence>
<evidence type="ECO:0000256" key="8">
    <source>
        <dbReference type="ARBA" id="ARBA00023065"/>
    </source>
</evidence>
<dbReference type="InterPro" id="IPR001873">
    <property type="entry name" value="ENaC"/>
</dbReference>
<evidence type="ECO:0000256" key="12">
    <source>
        <dbReference type="RuleBase" id="RU000679"/>
    </source>
</evidence>
<accession>A0ABM1EBP9</accession>
<keyword evidence="10 12" id="KW-0739">Sodium transport</keyword>
<dbReference type="RefSeq" id="XP_014669620.1">
    <property type="nucleotide sequence ID" value="XM_014814134.1"/>
</dbReference>
<evidence type="ECO:0000256" key="9">
    <source>
        <dbReference type="ARBA" id="ARBA00023136"/>
    </source>
</evidence>
<keyword evidence="6" id="KW-1133">Transmembrane helix</keyword>
<protein>
    <submittedName>
        <fullName evidence="15">Amiloride-sensitive sodium channel subunit gamma-like</fullName>
    </submittedName>
</protein>
<feature type="region of interest" description="Disordered" evidence="13">
    <location>
        <begin position="13"/>
        <end position="39"/>
    </location>
</feature>
<keyword evidence="5 12" id="KW-0812">Transmembrane</keyword>
<dbReference type="Proteomes" id="UP000695022">
    <property type="component" value="Unplaced"/>
</dbReference>
<evidence type="ECO:0000256" key="11">
    <source>
        <dbReference type="ARBA" id="ARBA00023303"/>
    </source>
</evidence>
<sequence length="217" mass="24024">MVTVLRARYTSRGDADEAAVADDGGEGQTTAATPSGSETDQTIRNRLYHFIASLYGEQATQGAENIAHYGHQLTDLIQECNWVGMPCNMTTDWDHSQHPVYGNCYTFNSGEHQPVKMIGRTGSLHGLSLTLYIEQDEYIGRYAQSAGVVMSLHPANTHGFPEQYGIDLAPGLETSVGLHVKKVFRLSHPYGNCSHDGHNVEYFNSFHNMQYTLEVNP</sequence>
<dbReference type="Pfam" id="PF00858">
    <property type="entry name" value="ASC"/>
    <property type="match status" value="1"/>
</dbReference>
<keyword evidence="8 12" id="KW-0406">Ion transport</keyword>
<dbReference type="Gene3D" id="2.60.470.10">
    <property type="entry name" value="Acid-sensing ion channels like domains"/>
    <property type="match status" value="1"/>
</dbReference>
<evidence type="ECO:0000256" key="5">
    <source>
        <dbReference type="ARBA" id="ARBA00022692"/>
    </source>
</evidence>
<evidence type="ECO:0000256" key="4">
    <source>
        <dbReference type="ARBA" id="ARBA00022461"/>
    </source>
</evidence>
<dbReference type="PANTHER" id="PTHR11690">
    <property type="entry name" value="AMILORIDE-SENSITIVE SODIUM CHANNEL-RELATED"/>
    <property type="match status" value="1"/>
</dbReference>
<feature type="compositionally biased region" description="Polar residues" evidence="13">
    <location>
        <begin position="28"/>
        <end position="39"/>
    </location>
</feature>
<dbReference type="PRINTS" id="PR01078">
    <property type="entry name" value="AMINACHANNEL"/>
</dbReference>
<keyword evidence="4 12" id="KW-0894">Sodium channel</keyword>
<gene>
    <name evidence="15" type="primary">LOC106810699</name>
</gene>
<dbReference type="GeneID" id="106810699"/>
<evidence type="ECO:0000256" key="2">
    <source>
        <dbReference type="ARBA" id="ARBA00007193"/>
    </source>
</evidence>
<comment type="subcellular location">
    <subcellularLocation>
        <location evidence="1">Membrane</location>
        <topology evidence="1">Multi-pass membrane protein</topology>
    </subcellularLocation>
</comment>
<keyword evidence="11 12" id="KW-0407">Ion channel</keyword>